<comment type="similarity">
    <text evidence="1">Belongs to the universal stress protein A family.</text>
</comment>
<evidence type="ECO:0000313" key="4">
    <source>
        <dbReference type="Proteomes" id="UP001596406"/>
    </source>
</evidence>
<dbReference type="PIRSF" id="PIRSF006276">
    <property type="entry name" value="UspA"/>
    <property type="match status" value="1"/>
</dbReference>
<dbReference type="PRINTS" id="PR01438">
    <property type="entry name" value="UNVRSLSTRESS"/>
</dbReference>
<dbReference type="InterPro" id="IPR006015">
    <property type="entry name" value="Universal_stress_UspA"/>
</dbReference>
<dbReference type="PANTHER" id="PTHR46268:SF6">
    <property type="entry name" value="UNIVERSAL STRESS PROTEIN UP12"/>
    <property type="match status" value="1"/>
</dbReference>
<name>A0ABD5U8F2_9EURY</name>
<dbReference type="RefSeq" id="WP_304446737.1">
    <property type="nucleotide sequence ID" value="NZ_JARRAH010000001.1"/>
</dbReference>
<dbReference type="Proteomes" id="UP001596406">
    <property type="component" value="Unassembled WGS sequence"/>
</dbReference>
<protein>
    <submittedName>
        <fullName evidence="3">Universal stress protein</fullName>
    </submittedName>
</protein>
<proteinExistence type="inferred from homology"/>
<accession>A0ABD5U8F2</accession>
<dbReference type="InterPro" id="IPR006016">
    <property type="entry name" value="UspA"/>
</dbReference>
<dbReference type="Pfam" id="PF00582">
    <property type="entry name" value="Usp"/>
    <property type="match status" value="1"/>
</dbReference>
<evidence type="ECO:0000259" key="2">
    <source>
        <dbReference type="Pfam" id="PF00582"/>
    </source>
</evidence>
<reference evidence="3 4" key="1">
    <citation type="journal article" date="2019" name="Int. J. Syst. Evol. Microbiol.">
        <title>The Global Catalogue of Microorganisms (GCM) 10K type strain sequencing project: providing services to taxonomists for standard genome sequencing and annotation.</title>
        <authorList>
            <consortium name="The Broad Institute Genomics Platform"/>
            <consortium name="The Broad Institute Genome Sequencing Center for Infectious Disease"/>
            <person name="Wu L."/>
            <person name="Ma J."/>
        </authorList>
    </citation>
    <scope>NUCLEOTIDE SEQUENCE [LARGE SCALE GENOMIC DNA]</scope>
    <source>
        <strain evidence="3 4">PSRA2</strain>
    </source>
</reference>
<evidence type="ECO:0000256" key="1">
    <source>
        <dbReference type="ARBA" id="ARBA00008791"/>
    </source>
</evidence>
<dbReference type="CDD" id="cd00293">
    <property type="entry name" value="USP-like"/>
    <property type="match status" value="1"/>
</dbReference>
<feature type="domain" description="UspA" evidence="2">
    <location>
        <begin position="1"/>
        <end position="139"/>
    </location>
</feature>
<comment type="caution">
    <text evidence="3">The sequence shown here is derived from an EMBL/GenBank/DDBJ whole genome shotgun (WGS) entry which is preliminary data.</text>
</comment>
<sequence>MYERVLVATDGSESARRAVAHAVSLAAQVGADLHAVAVVETRTAYDNAIVDPEVVRENLRSEAEDALAEVRAAAEERGVPVTVQVTEGVPHERILAAIDDRGADLVVLGATGRSAFKTALLGSATTAVLREASVPVVVVDGETEAD</sequence>
<organism evidence="3 4">
    <name type="scientific">Halomarina ordinaria</name>
    <dbReference type="NCBI Taxonomy" id="3033939"/>
    <lineage>
        <taxon>Archaea</taxon>
        <taxon>Methanobacteriati</taxon>
        <taxon>Methanobacteriota</taxon>
        <taxon>Stenosarchaea group</taxon>
        <taxon>Halobacteria</taxon>
        <taxon>Halobacteriales</taxon>
        <taxon>Natronomonadaceae</taxon>
        <taxon>Halomarina</taxon>
    </lineage>
</organism>
<dbReference type="SUPFAM" id="SSF52402">
    <property type="entry name" value="Adenine nucleotide alpha hydrolases-like"/>
    <property type="match status" value="1"/>
</dbReference>
<dbReference type="InterPro" id="IPR014729">
    <property type="entry name" value="Rossmann-like_a/b/a_fold"/>
</dbReference>
<dbReference type="AlphaFoldDB" id="A0ABD5U8F2"/>
<evidence type="ECO:0000313" key="3">
    <source>
        <dbReference type="EMBL" id="MFC6835029.1"/>
    </source>
</evidence>
<keyword evidence="4" id="KW-1185">Reference proteome</keyword>
<dbReference type="EMBL" id="JBHSXM010000001">
    <property type="protein sequence ID" value="MFC6835029.1"/>
    <property type="molecule type" value="Genomic_DNA"/>
</dbReference>
<dbReference type="Gene3D" id="3.40.50.620">
    <property type="entry name" value="HUPs"/>
    <property type="match status" value="1"/>
</dbReference>
<dbReference type="PANTHER" id="PTHR46268">
    <property type="entry name" value="STRESS RESPONSE PROTEIN NHAX"/>
    <property type="match status" value="1"/>
</dbReference>
<gene>
    <name evidence="3" type="ORF">ACFQHK_00735</name>
</gene>